<feature type="transmembrane region" description="Helical" evidence="1">
    <location>
        <begin position="83"/>
        <end position="101"/>
    </location>
</feature>
<dbReference type="Pfam" id="PF07784">
    <property type="entry name" value="DUF1622"/>
    <property type="match status" value="1"/>
</dbReference>
<dbReference type="InterPro" id="IPR012427">
    <property type="entry name" value="DUF1622"/>
</dbReference>
<organism evidence="2 3">
    <name type="scientific">Flavilitoribacter nigricans (strain ATCC 23147 / DSM 23189 / NBRC 102662 / NCIMB 1420 / SS-2)</name>
    <name type="common">Lewinella nigricans</name>
    <dbReference type="NCBI Taxonomy" id="1122177"/>
    <lineage>
        <taxon>Bacteria</taxon>
        <taxon>Pseudomonadati</taxon>
        <taxon>Bacteroidota</taxon>
        <taxon>Saprospiria</taxon>
        <taxon>Saprospirales</taxon>
        <taxon>Lewinellaceae</taxon>
        <taxon>Flavilitoribacter</taxon>
    </lineage>
</organism>
<evidence type="ECO:0000256" key="1">
    <source>
        <dbReference type="SAM" id="Phobius"/>
    </source>
</evidence>
<dbReference type="PANTHER" id="PTHR38468">
    <property type="entry name" value="SLL0939 PROTEIN"/>
    <property type="match status" value="1"/>
</dbReference>
<proteinExistence type="predicted"/>
<name>A0A2D0N2Q6_FLAN2</name>
<dbReference type="Proteomes" id="UP000223913">
    <property type="component" value="Unassembled WGS sequence"/>
</dbReference>
<keyword evidence="1" id="KW-0812">Transmembrane</keyword>
<evidence type="ECO:0000313" key="3">
    <source>
        <dbReference type="Proteomes" id="UP000223913"/>
    </source>
</evidence>
<evidence type="ECO:0008006" key="4">
    <source>
        <dbReference type="Google" id="ProtNLM"/>
    </source>
</evidence>
<gene>
    <name evidence="2" type="ORF">CRP01_31220</name>
</gene>
<keyword evidence="3" id="KW-1185">Reference proteome</keyword>
<accession>A0A2D0N2Q6</accession>
<dbReference type="EMBL" id="PDUD01000038">
    <property type="protein sequence ID" value="PHN02666.1"/>
    <property type="molecule type" value="Genomic_DNA"/>
</dbReference>
<sequence length="120" mass="13429">MKEQSMHLAEWIASMIEIFGILIIASSIVYATIYAIWGLFRRSPKEVYAKCRQQIGKGILLGLELLVAADIILTVAVELTFESVGVLAIIVLIRTFLSFTLNAEIEGKWPWQDSSAEQEV</sequence>
<protein>
    <recommendedName>
        <fullName evidence="4">DUF1622 domain-containing protein</fullName>
    </recommendedName>
</protein>
<evidence type="ECO:0000313" key="2">
    <source>
        <dbReference type="EMBL" id="PHN02666.1"/>
    </source>
</evidence>
<comment type="caution">
    <text evidence="2">The sequence shown here is derived from an EMBL/GenBank/DDBJ whole genome shotgun (WGS) entry which is preliminary data.</text>
</comment>
<dbReference type="OrthoDB" id="9812897at2"/>
<keyword evidence="1" id="KW-0472">Membrane</keyword>
<keyword evidence="1" id="KW-1133">Transmembrane helix</keyword>
<feature type="transmembrane region" description="Helical" evidence="1">
    <location>
        <begin position="58"/>
        <end position="77"/>
    </location>
</feature>
<feature type="transmembrane region" description="Helical" evidence="1">
    <location>
        <begin position="12"/>
        <end position="37"/>
    </location>
</feature>
<reference evidence="2 3" key="1">
    <citation type="submission" date="2017-10" db="EMBL/GenBank/DDBJ databases">
        <title>The draft genome sequence of Lewinella nigricans NBRC 102662.</title>
        <authorList>
            <person name="Wang K."/>
        </authorList>
    </citation>
    <scope>NUCLEOTIDE SEQUENCE [LARGE SCALE GENOMIC DNA]</scope>
    <source>
        <strain evidence="2 3">NBRC 102662</strain>
    </source>
</reference>
<dbReference type="RefSeq" id="WP_099153995.1">
    <property type="nucleotide sequence ID" value="NZ_PDUD01000038.1"/>
</dbReference>
<dbReference type="AlphaFoldDB" id="A0A2D0N2Q6"/>
<dbReference type="PANTHER" id="PTHR38468:SF1">
    <property type="entry name" value="SLL0939 PROTEIN"/>
    <property type="match status" value="1"/>
</dbReference>